<dbReference type="PROSITE" id="PS51664">
    <property type="entry name" value="YCAO"/>
    <property type="match status" value="1"/>
</dbReference>
<name>A0A1M7PDA3_9HYPH</name>
<dbReference type="InterPro" id="IPR003776">
    <property type="entry name" value="YcaO-like_dom"/>
</dbReference>
<keyword evidence="2" id="KW-0689">Ribosomal protein</keyword>
<keyword evidence="2" id="KW-0687">Ribonucleoprotein</keyword>
<accession>A0A1M7PDA3</accession>
<dbReference type="Gene3D" id="3.30.160.660">
    <property type="match status" value="1"/>
</dbReference>
<reference evidence="2 3" key="1">
    <citation type="submission" date="2016-11" db="EMBL/GenBank/DDBJ databases">
        <authorList>
            <person name="Jaros S."/>
            <person name="Januszkiewicz K."/>
            <person name="Wedrychowicz H."/>
        </authorList>
    </citation>
    <scope>NUCLEOTIDE SEQUENCE [LARGE SCALE GENOMIC DNA]</scope>
    <source>
        <strain evidence="2 3">DSM 22153</strain>
    </source>
</reference>
<dbReference type="Gene3D" id="3.30.40.250">
    <property type="match status" value="1"/>
</dbReference>
<protein>
    <submittedName>
        <fullName evidence="2">Ribosomal protein S12 methylthiotransferase accessory factor</fullName>
    </submittedName>
</protein>
<keyword evidence="3" id="KW-1185">Reference proteome</keyword>
<evidence type="ECO:0000313" key="3">
    <source>
        <dbReference type="Proteomes" id="UP000186002"/>
    </source>
</evidence>
<keyword evidence="2" id="KW-0808">Transferase</keyword>
<dbReference type="PANTHER" id="PTHR37809:SF1">
    <property type="entry name" value="RIBOSOMAL PROTEIN S12 METHYLTHIOTRANSFERASE ACCESSORY FACTOR YCAO"/>
    <property type="match status" value="1"/>
</dbReference>
<gene>
    <name evidence="2" type="ORF">SAMN05444272_4318</name>
</gene>
<dbReference type="EMBL" id="FRBW01000007">
    <property type="protein sequence ID" value="SHN14886.1"/>
    <property type="molecule type" value="Genomic_DNA"/>
</dbReference>
<dbReference type="GO" id="GO:0005840">
    <property type="term" value="C:ribosome"/>
    <property type="evidence" value="ECO:0007669"/>
    <property type="project" value="UniProtKB-KW"/>
</dbReference>
<dbReference type="PANTHER" id="PTHR37809">
    <property type="entry name" value="RIBOSOMAL PROTEIN S12 METHYLTHIOTRANSFERASE ACCESSORY FACTOR YCAO"/>
    <property type="match status" value="1"/>
</dbReference>
<dbReference type="Pfam" id="PF02624">
    <property type="entry name" value="YcaO"/>
    <property type="match status" value="1"/>
</dbReference>
<dbReference type="STRING" id="735517.SAMN05444272_4318"/>
<evidence type="ECO:0000259" key="1">
    <source>
        <dbReference type="PROSITE" id="PS51664"/>
    </source>
</evidence>
<dbReference type="Proteomes" id="UP000186002">
    <property type="component" value="Unassembled WGS sequence"/>
</dbReference>
<dbReference type="Gene3D" id="3.30.1330.230">
    <property type="match status" value="1"/>
</dbReference>
<organism evidence="2 3">
    <name type="scientific">Roseibium suaedae</name>
    <dbReference type="NCBI Taxonomy" id="735517"/>
    <lineage>
        <taxon>Bacteria</taxon>
        <taxon>Pseudomonadati</taxon>
        <taxon>Pseudomonadota</taxon>
        <taxon>Alphaproteobacteria</taxon>
        <taxon>Hyphomicrobiales</taxon>
        <taxon>Stappiaceae</taxon>
        <taxon>Roseibium</taxon>
    </lineage>
</organism>
<dbReference type="AlphaFoldDB" id="A0A1M7PDA3"/>
<evidence type="ECO:0000313" key="2">
    <source>
        <dbReference type="EMBL" id="SHN14886.1"/>
    </source>
</evidence>
<sequence>MILGAFEELARELAEGGETSQGGRVQPDQKRASDKLVELGAARWNDAGLTLVPPFDLTALCLFAPLLDALRPELFDISLDDFPYVLMAAFPGAGSRLDGVPEAAMRSVVSGGQGRAKAKAVLSCLGELAERATLLRRRPEDGRVVGRSGGCVDLNLGEVLGFSRQQEAVLLAARPHLEAFTGEGGRIDWNSVSVDRLRGLDLSTGEPVSVPACGVFVETDRTSPFAGLGLGSTVGAAVWRDLEGARQRALLELVERDAVARAWYNRLGITRLCEASWSQVFDVEVAQFIKDRARTTWILTLDCEFSAHVVVALSHTDGGLEAAFGSSAGLTYAQAAESALSEMLQSERSHAFALRSWQVEQVKNAGASARPLPPPLAYGASVDVRQDLGLLEARMMDEIPSEIFSPEDVLESCLADGIRLYEVDVTEPGLKIPCVKILSPDLASWQPRFGKRRLFLGGRSEAEFAARPFPF</sequence>
<feature type="domain" description="YcaO" evidence="1">
    <location>
        <begin position="112"/>
        <end position="471"/>
    </location>
</feature>
<proteinExistence type="predicted"/>
<dbReference type="GO" id="GO:0016740">
    <property type="term" value="F:transferase activity"/>
    <property type="evidence" value="ECO:0007669"/>
    <property type="project" value="UniProtKB-KW"/>
</dbReference>